<feature type="transmembrane region" description="Helical" evidence="14">
    <location>
        <begin position="90"/>
        <end position="114"/>
    </location>
</feature>
<evidence type="ECO:0000256" key="10">
    <source>
        <dbReference type="ARBA" id="ARBA00023136"/>
    </source>
</evidence>
<keyword evidence="10 14" id="KW-0472">Membrane</keyword>
<sequence>MTSHSQRNHNRTRQHGNSLRRAPARIQNSITHSLRRRGVHGQDYSPINPFVKYLLFFINMGFLLAGAAVASACIYILVEKDKAITSFIEFLFDPACLFTLIGLVAFVVAVVGAYGALRENITCLKIYHYILSIILLLEILAIIFVVIFYFKEEALADIGLYPEDSFEDAIIKYRDDPDMQNFIDNMQDALSCCGSSNNDEGYKQWEANRYFNCSSENDSSEKCSVPFSCCRIGEGDQINYRCGAGVLKPQATGVEDKIYTRGCLKALKVILTDNIWYVGGGTILFFFLQIFFICLAKALVAQIEEQMSKWK</sequence>
<dbReference type="PANTHER" id="PTHR19282:SF431">
    <property type="entry name" value="TETRASPANIN 26A, ISOFORM B-RELATED"/>
    <property type="match status" value="1"/>
</dbReference>
<evidence type="ECO:0000256" key="5">
    <source>
        <dbReference type="ARBA" id="ARBA00022475"/>
    </source>
</evidence>
<dbReference type="PANTHER" id="PTHR19282">
    <property type="entry name" value="TETRASPANIN"/>
    <property type="match status" value="1"/>
</dbReference>
<evidence type="ECO:0000256" key="8">
    <source>
        <dbReference type="ARBA" id="ARBA00022949"/>
    </source>
</evidence>
<evidence type="ECO:0000313" key="17">
    <source>
        <dbReference type="Proteomes" id="UP000735302"/>
    </source>
</evidence>
<keyword evidence="17" id="KW-1185">Reference proteome</keyword>
<dbReference type="AlphaFoldDB" id="A0AAV4DD76"/>
<evidence type="ECO:0000256" key="11">
    <source>
        <dbReference type="ARBA" id="ARBA00023157"/>
    </source>
</evidence>
<accession>A0AAV4DD76</accession>
<evidence type="ECO:0000256" key="9">
    <source>
        <dbReference type="ARBA" id="ARBA00022989"/>
    </source>
</evidence>
<dbReference type="GO" id="GO:0019899">
    <property type="term" value="F:enzyme binding"/>
    <property type="evidence" value="ECO:0007669"/>
    <property type="project" value="UniProtKB-ARBA"/>
</dbReference>
<feature type="disulfide bond" evidence="13">
    <location>
        <begin position="193"/>
        <end position="213"/>
    </location>
</feature>
<feature type="transmembrane region" description="Helical" evidence="14">
    <location>
        <begin position="275"/>
        <end position="300"/>
    </location>
</feature>
<comment type="similarity">
    <text evidence="4 14">Belongs to the tetraspanin (TM4SF) family.</text>
</comment>
<dbReference type="GO" id="GO:0065003">
    <property type="term" value="P:protein-containing complex assembly"/>
    <property type="evidence" value="ECO:0007669"/>
    <property type="project" value="UniProtKB-ARBA"/>
</dbReference>
<feature type="disulfide bond" evidence="13">
    <location>
        <begin position="192"/>
        <end position="229"/>
    </location>
</feature>
<feature type="transmembrane region" description="Helical" evidence="14">
    <location>
        <begin position="126"/>
        <end position="150"/>
    </location>
</feature>
<dbReference type="GO" id="GO:0005912">
    <property type="term" value="C:adherens junction"/>
    <property type="evidence" value="ECO:0007669"/>
    <property type="project" value="UniProtKB-SubCell"/>
</dbReference>
<keyword evidence="9 14" id="KW-1133">Transmembrane helix</keyword>
<comment type="subcellular location">
    <subcellularLocation>
        <location evidence="2">Cell junction</location>
        <location evidence="2">Adherens junction</location>
    </subcellularLocation>
    <subcellularLocation>
        <location evidence="3">Cell membrane</location>
        <topology evidence="3">Multi-pass membrane protein</topology>
    </subcellularLocation>
    <subcellularLocation>
        <location evidence="1">Cytoplasm</location>
    </subcellularLocation>
    <subcellularLocation>
        <location evidence="14">Membrane</location>
        <topology evidence="14">Multi-pass membrane protein</topology>
    </subcellularLocation>
</comment>
<dbReference type="PRINTS" id="PR00259">
    <property type="entry name" value="TMFOUR"/>
</dbReference>
<name>A0AAV4DD76_9GAST</name>
<proteinExistence type="inferred from homology"/>
<evidence type="ECO:0000256" key="1">
    <source>
        <dbReference type="ARBA" id="ARBA00004496"/>
    </source>
</evidence>
<protein>
    <recommendedName>
        <fullName evidence="14">Tetraspanin</fullName>
    </recommendedName>
</protein>
<dbReference type="Pfam" id="PF00335">
    <property type="entry name" value="Tetraspanin"/>
    <property type="match status" value="1"/>
</dbReference>
<keyword evidence="12" id="KW-0325">Glycoprotein</keyword>
<dbReference type="FunFam" id="1.10.1450.10:FF:000007">
    <property type="entry name" value="Tetraspanin"/>
    <property type="match status" value="1"/>
</dbReference>
<feature type="compositionally biased region" description="Basic residues" evidence="15">
    <location>
        <begin position="1"/>
        <end position="14"/>
    </location>
</feature>
<evidence type="ECO:0000313" key="16">
    <source>
        <dbReference type="EMBL" id="GFO42074.1"/>
    </source>
</evidence>
<dbReference type="InterPro" id="IPR008952">
    <property type="entry name" value="Tetraspanin_EC2_sf"/>
</dbReference>
<comment type="caution">
    <text evidence="16">The sequence shown here is derived from an EMBL/GenBank/DDBJ whole genome shotgun (WGS) entry which is preliminary data.</text>
</comment>
<evidence type="ECO:0000256" key="6">
    <source>
        <dbReference type="ARBA" id="ARBA00022490"/>
    </source>
</evidence>
<evidence type="ECO:0000256" key="2">
    <source>
        <dbReference type="ARBA" id="ARBA00004536"/>
    </source>
</evidence>
<keyword evidence="5" id="KW-1003">Cell membrane</keyword>
<dbReference type="Proteomes" id="UP000735302">
    <property type="component" value="Unassembled WGS sequence"/>
</dbReference>
<evidence type="ECO:0000256" key="12">
    <source>
        <dbReference type="ARBA" id="ARBA00023180"/>
    </source>
</evidence>
<keyword evidence="11 13" id="KW-1015">Disulfide bond</keyword>
<feature type="region of interest" description="Disordered" evidence="15">
    <location>
        <begin position="1"/>
        <end position="20"/>
    </location>
</feature>
<organism evidence="16 17">
    <name type="scientific">Plakobranchus ocellatus</name>
    <dbReference type="NCBI Taxonomy" id="259542"/>
    <lineage>
        <taxon>Eukaryota</taxon>
        <taxon>Metazoa</taxon>
        <taxon>Spiralia</taxon>
        <taxon>Lophotrochozoa</taxon>
        <taxon>Mollusca</taxon>
        <taxon>Gastropoda</taxon>
        <taxon>Heterobranchia</taxon>
        <taxon>Euthyneura</taxon>
        <taxon>Panpulmonata</taxon>
        <taxon>Sacoglossa</taxon>
        <taxon>Placobranchoidea</taxon>
        <taxon>Plakobranchidae</taxon>
        <taxon>Plakobranchus</taxon>
    </lineage>
</organism>
<gene>
    <name evidence="16" type="ORF">PoB_006857900</name>
</gene>
<dbReference type="Gene3D" id="1.10.1450.10">
    <property type="entry name" value="Tetraspanin"/>
    <property type="match status" value="1"/>
</dbReference>
<evidence type="ECO:0000256" key="15">
    <source>
        <dbReference type="SAM" id="MobiDB-lite"/>
    </source>
</evidence>
<dbReference type="GO" id="GO:0005737">
    <property type="term" value="C:cytoplasm"/>
    <property type="evidence" value="ECO:0007669"/>
    <property type="project" value="UniProtKB-SubCell"/>
</dbReference>
<dbReference type="InterPro" id="IPR018499">
    <property type="entry name" value="Tetraspanin/Peripherin"/>
</dbReference>
<keyword evidence="6" id="KW-0963">Cytoplasm</keyword>
<dbReference type="GO" id="GO:0072659">
    <property type="term" value="P:protein localization to plasma membrane"/>
    <property type="evidence" value="ECO:0007669"/>
    <property type="project" value="UniProtKB-ARBA"/>
</dbReference>
<keyword evidence="8" id="KW-0965">Cell junction</keyword>
<dbReference type="GO" id="GO:0005886">
    <property type="term" value="C:plasma membrane"/>
    <property type="evidence" value="ECO:0007669"/>
    <property type="project" value="UniProtKB-SubCell"/>
</dbReference>
<evidence type="ECO:0000256" key="13">
    <source>
        <dbReference type="PIRSR" id="PIRSR002419-1"/>
    </source>
</evidence>
<dbReference type="EMBL" id="BLXT01007741">
    <property type="protein sequence ID" value="GFO42074.1"/>
    <property type="molecule type" value="Genomic_DNA"/>
</dbReference>
<dbReference type="GO" id="GO:0046930">
    <property type="term" value="C:pore complex"/>
    <property type="evidence" value="ECO:0007669"/>
    <property type="project" value="UniProtKB-ARBA"/>
</dbReference>
<evidence type="ECO:0000256" key="4">
    <source>
        <dbReference type="ARBA" id="ARBA00006840"/>
    </source>
</evidence>
<dbReference type="GO" id="GO:0051604">
    <property type="term" value="P:protein maturation"/>
    <property type="evidence" value="ECO:0007669"/>
    <property type="project" value="UniProtKB-ARBA"/>
</dbReference>
<dbReference type="InterPro" id="IPR000301">
    <property type="entry name" value="Tetraspanin_animals"/>
</dbReference>
<feature type="transmembrane region" description="Helical" evidence="14">
    <location>
        <begin position="53"/>
        <end position="78"/>
    </location>
</feature>
<evidence type="ECO:0000256" key="7">
    <source>
        <dbReference type="ARBA" id="ARBA00022692"/>
    </source>
</evidence>
<evidence type="ECO:0000256" key="3">
    <source>
        <dbReference type="ARBA" id="ARBA00004651"/>
    </source>
</evidence>
<reference evidence="16 17" key="1">
    <citation type="journal article" date="2021" name="Elife">
        <title>Chloroplast acquisition without the gene transfer in kleptoplastic sea slugs, Plakobranchus ocellatus.</title>
        <authorList>
            <person name="Maeda T."/>
            <person name="Takahashi S."/>
            <person name="Yoshida T."/>
            <person name="Shimamura S."/>
            <person name="Takaki Y."/>
            <person name="Nagai Y."/>
            <person name="Toyoda A."/>
            <person name="Suzuki Y."/>
            <person name="Arimoto A."/>
            <person name="Ishii H."/>
            <person name="Satoh N."/>
            <person name="Nishiyama T."/>
            <person name="Hasebe M."/>
            <person name="Maruyama T."/>
            <person name="Minagawa J."/>
            <person name="Obokata J."/>
            <person name="Shigenobu S."/>
        </authorList>
    </citation>
    <scope>NUCLEOTIDE SEQUENCE [LARGE SCALE GENOMIC DNA]</scope>
</reference>
<keyword evidence="7 14" id="KW-0812">Transmembrane</keyword>
<evidence type="ECO:0000256" key="14">
    <source>
        <dbReference type="RuleBase" id="RU361218"/>
    </source>
</evidence>
<dbReference type="SUPFAM" id="SSF48652">
    <property type="entry name" value="Tetraspanin"/>
    <property type="match status" value="1"/>
</dbReference>
<dbReference type="PIRSF" id="PIRSF002419">
    <property type="entry name" value="Tetraspanin"/>
    <property type="match status" value="1"/>
</dbReference>